<dbReference type="PANTHER" id="PTHR23312:SF8">
    <property type="entry name" value="ARMADILLO REPEAT-CONTAINING PROTEIN 5"/>
    <property type="match status" value="1"/>
</dbReference>
<organism evidence="3">
    <name type="scientific">Lepeophtheirus salmonis</name>
    <name type="common">Salmon louse</name>
    <name type="synonym">Caligus salmonis</name>
    <dbReference type="NCBI Taxonomy" id="72036"/>
    <lineage>
        <taxon>Eukaryota</taxon>
        <taxon>Metazoa</taxon>
        <taxon>Ecdysozoa</taxon>
        <taxon>Arthropoda</taxon>
        <taxon>Crustacea</taxon>
        <taxon>Multicrustacea</taxon>
        <taxon>Hexanauplia</taxon>
        <taxon>Copepoda</taxon>
        <taxon>Siphonostomatoida</taxon>
        <taxon>Caligidae</taxon>
        <taxon>Lepeophtheirus</taxon>
    </lineage>
</organism>
<dbReference type="GO" id="GO:0005829">
    <property type="term" value="C:cytosol"/>
    <property type="evidence" value="ECO:0007669"/>
    <property type="project" value="TreeGrafter"/>
</dbReference>
<protein>
    <recommendedName>
        <fullName evidence="2">BTB domain-containing protein</fullName>
    </recommendedName>
</protein>
<dbReference type="SMART" id="SM00185">
    <property type="entry name" value="ARM"/>
    <property type="match status" value="5"/>
</dbReference>
<dbReference type="PROSITE" id="PS50097">
    <property type="entry name" value="BTB"/>
    <property type="match status" value="1"/>
</dbReference>
<evidence type="ECO:0000256" key="1">
    <source>
        <dbReference type="SAM" id="MobiDB-lite"/>
    </source>
</evidence>
<dbReference type="InterPro" id="IPR000210">
    <property type="entry name" value="BTB/POZ_dom"/>
</dbReference>
<feature type="compositionally biased region" description="Acidic residues" evidence="1">
    <location>
        <begin position="411"/>
        <end position="421"/>
    </location>
</feature>
<evidence type="ECO:0000313" key="3">
    <source>
        <dbReference type="EMBL" id="CDW47248.1"/>
    </source>
</evidence>
<dbReference type="Pfam" id="PF24768">
    <property type="entry name" value="ARM_ARMC5"/>
    <property type="match status" value="1"/>
</dbReference>
<feature type="non-terminal residue" evidence="3">
    <location>
        <position position="1"/>
    </location>
</feature>
<feature type="compositionally biased region" description="Acidic residues" evidence="1">
    <location>
        <begin position="575"/>
        <end position="587"/>
    </location>
</feature>
<dbReference type="OrthoDB" id="6355506at2759"/>
<reference evidence="3" key="1">
    <citation type="submission" date="2014-05" db="EMBL/GenBank/DDBJ databases">
        <authorList>
            <person name="Chronopoulou M."/>
        </authorList>
    </citation>
    <scope>NUCLEOTIDE SEQUENCE</scope>
    <source>
        <tissue evidence="3">Whole organism</tissue>
    </source>
</reference>
<proteinExistence type="predicted"/>
<dbReference type="InterPro" id="IPR000225">
    <property type="entry name" value="Armadillo"/>
</dbReference>
<dbReference type="InterPro" id="IPR011989">
    <property type="entry name" value="ARM-like"/>
</dbReference>
<dbReference type="PANTHER" id="PTHR23312">
    <property type="entry name" value="ARMC5 ARMADILLO REPEAT-CONTAINING -RELATED"/>
    <property type="match status" value="1"/>
</dbReference>
<feature type="compositionally biased region" description="Polar residues" evidence="1">
    <location>
        <begin position="492"/>
        <end position="518"/>
    </location>
</feature>
<dbReference type="SUPFAM" id="SSF54695">
    <property type="entry name" value="POZ domain"/>
    <property type="match status" value="1"/>
</dbReference>
<feature type="region of interest" description="Disordered" evidence="1">
    <location>
        <begin position="397"/>
        <end position="421"/>
    </location>
</feature>
<dbReference type="Pfam" id="PF00651">
    <property type="entry name" value="BTB"/>
    <property type="match status" value="1"/>
</dbReference>
<dbReference type="SUPFAM" id="SSF48371">
    <property type="entry name" value="ARM repeat"/>
    <property type="match status" value="1"/>
</dbReference>
<dbReference type="Gene3D" id="3.30.710.10">
    <property type="entry name" value="Potassium Channel Kv1.1, Chain A"/>
    <property type="match status" value="1"/>
</dbReference>
<evidence type="ECO:0000259" key="2">
    <source>
        <dbReference type="PROSITE" id="PS50097"/>
    </source>
</evidence>
<dbReference type="Gene3D" id="1.25.10.10">
    <property type="entry name" value="Leucine-rich Repeat Variant"/>
    <property type="match status" value="1"/>
</dbReference>
<dbReference type="InterPro" id="IPR055445">
    <property type="entry name" value="ARM_ARMC5"/>
</dbReference>
<dbReference type="EMBL" id="HACA01029887">
    <property type="protein sequence ID" value="CDW47248.1"/>
    <property type="molecule type" value="Transcribed_RNA"/>
</dbReference>
<feature type="region of interest" description="Disordered" evidence="1">
    <location>
        <begin position="487"/>
        <end position="609"/>
    </location>
</feature>
<dbReference type="AlphaFoldDB" id="A0A0K2V9M1"/>
<dbReference type="InterPro" id="IPR016024">
    <property type="entry name" value="ARM-type_fold"/>
</dbReference>
<feature type="compositionally biased region" description="Low complexity" evidence="1">
    <location>
        <begin position="588"/>
        <end position="597"/>
    </location>
</feature>
<dbReference type="InterPro" id="IPR011333">
    <property type="entry name" value="SKP1/BTB/POZ_sf"/>
</dbReference>
<sequence length="1053" mass="117617">FELSNNPLLKAMELDLKSSSVEIVGALVSIKSRVSIVPPNKKLLELLIKSNIVSQLVSLLSRPNSKIVDLSLSILATLLLQETPRNQIRSCKGIRIVLGIIGTIGEESILSRACRALANMGMNPKNVDVMFDEGVLPLLLKTLSDVSCPRTKQVIVRAIRILGSSRSKYKQKIVQGQGIVSVSALLDTKDKELLRAVTRCLAHFTHGGDLSTATQVQSDSGRGFRRLAELVRSKDPKISESALSCLINLSHVESVRPNLGNAGTISVLVDRIPESKNTTVFYQGVIALCLFCRESVNRRKLRDSGGLAFFVEVLRMDDKCNLHNRILQSLLQFNYDTLSLNILQDKGLIPTLLKLLNKDEAVTSFKHSCEAEISKSEIEKFDSDPLSLSIHETIEMETSGTEIPKNKTEIENESEEDGNEQELDVNASRIYNNLVSNTNMGGEEPTKFSNKRSHITFRVDSPSYQEVQKEFQRFLKVRDNVIDLEDSIPGSLCQSPDRSPWSTPSSRGGYSPESSCSGYSPLHDPMEVSYSTPKYSSYGPISDTEDEDSNPATMPIVVSSPEQPTKVYSPIETFSETEEENDEDGISEDPVPSTSSASPPPPKKRRTSFSSSLALNIPKVQSIFDLPTSPIKFSTTPEDSSFSFPNKEDKYSSQNQFIFQILSRLSQAEKPHDNIVSLETTTTLLRHLFTMPEDPGESRVARILLRLSRNLYAFMSFVYQRQLPYLRRAFDSFCTLEDSPCIRCNKIKGFLNSFSTNVSLLAETGYAEGEMCHHLLRGSVHEKRSIAISTPFVARPRKLLRNILINHEGLEIIFDVLETCSDSLSNDFFSHSVMSLNVLASHLGVINPNLTMAKMRRNLKNICKFKPGVGVIFVLDDGSEVHADRSVLTSSSQVFEAMLVGAFVESGKEKIKLPLTSKHALECLIHRLYGCDWKCPQFKESMRVEVLLELLMVSDKYLMEDFSIEVSREIIRRCYHGGNDIIDIYKGSLVVDYPVRGLGIDSLSKSTIQYILVGTMSNIKRVEIFSTILFSELKNDFIDDVSKMITSKLNEVR</sequence>
<feature type="domain" description="BTB" evidence="2">
    <location>
        <begin position="869"/>
        <end position="929"/>
    </location>
</feature>
<dbReference type="GO" id="GO:0009653">
    <property type="term" value="P:anatomical structure morphogenesis"/>
    <property type="evidence" value="ECO:0007669"/>
    <property type="project" value="TreeGrafter"/>
</dbReference>
<name>A0A0K2V9M1_LEPSM</name>
<accession>A0A0K2V9M1</accession>